<dbReference type="AlphaFoldDB" id="A0A7X0X7W1"/>
<dbReference type="Proteomes" id="UP000561617">
    <property type="component" value="Unassembled WGS sequence"/>
</dbReference>
<feature type="region of interest" description="Disordered" evidence="1">
    <location>
        <begin position="34"/>
        <end position="74"/>
    </location>
</feature>
<proteinExistence type="predicted"/>
<feature type="compositionally biased region" description="Polar residues" evidence="1">
    <location>
        <begin position="42"/>
        <end position="74"/>
    </location>
</feature>
<organism evidence="3 4">
    <name type="scientific">Listeria immobilis</name>
    <dbReference type="NCBI Taxonomy" id="2713502"/>
    <lineage>
        <taxon>Bacteria</taxon>
        <taxon>Bacillati</taxon>
        <taxon>Bacillota</taxon>
        <taxon>Bacilli</taxon>
        <taxon>Bacillales</taxon>
        <taxon>Listeriaceae</taxon>
        <taxon>Listeria</taxon>
    </lineage>
</organism>
<evidence type="ECO:0000313" key="4">
    <source>
        <dbReference type="Proteomes" id="UP000561617"/>
    </source>
</evidence>
<protein>
    <submittedName>
        <fullName evidence="3">Uncharacterized protein</fullName>
    </submittedName>
</protein>
<dbReference type="EMBL" id="JAASTW010000008">
    <property type="protein sequence ID" value="MBC1488938.1"/>
    <property type="molecule type" value="Genomic_DNA"/>
</dbReference>
<keyword evidence="2" id="KW-0472">Membrane</keyword>
<dbReference type="RefSeq" id="WP_185381022.1">
    <property type="nucleotide sequence ID" value="NZ_JAASTW010000008.1"/>
</dbReference>
<keyword evidence="2" id="KW-0812">Transmembrane</keyword>
<feature type="transmembrane region" description="Helical" evidence="2">
    <location>
        <begin position="6"/>
        <end position="28"/>
    </location>
</feature>
<keyword evidence="2" id="KW-1133">Transmembrane helix</keyword>
<evidence type="ECO:0000313" key="3">
    <source>
        <dbReference type="EMBL" id="MBC1488938.1"/>
    </source>
</evidence>
<comment type="caution">
    <text evidence="3">The sequence shown here is derived from an EMBL/GenBank/DDBJ whole genome shotgun (WGS) entry which is preliminary data.</text>
</comment>
<feature type="region of interest" description="Disordered" evidence="1">
    <location>
        <begin position="89"/>
        <end position="118"/>
    </location>
</feature>
<evidence type="ECO:0000256" key="1">
    <source>
        <dbReference type="SAM" id="MobiDB-lite"/>
    </source>
</evidence>
<accession>A0A7X0X7W1</accession>
<gene>
    <name evidence="3" type="ORF">HCJ38_07935</name>
</gene>
<sequence length="142" mass="16081">MDWNSFIEGGWESIVVVLGILGFIISMFSKSGSESKERAKNAASTPKHTHSQTTKKPAKRNVSQGTFAQKEQQNKVLAKQQVILQNSLKEAEREAKRKKKVKPVESSRSQSYKRSRKIRGSLQEAIITKEILDKPVSLRKDR</sequence>
<reference evidence="3 4" key="1">
    <citation type="submission" date="2020-03" db="EMBL/GenBank/DDBJ databases">
        <title>Soil Listeria distribution.</title>
        <authorList>
            <person name="Liao J."/>
            <person name="Wiedmann M."/>
        </authorList>
    </citation>
    <scope>NUCLEOTIDE SEQUENCE [LARGE SCALE GENOMIC DNA]</scope>
    <source>
        <strain evidence="3 4">FSL L7-1554</strain>
    </source>
</reference>
<evidence type="ECO:0000256" key="2">
    <source>
        <dbReference type="SAM" id="Phobius"/>
    </source>
</evidence>
<name>A0A7X0X7W1_9LIST</name>